<organism evidence="2 3">
    <name type="scientific">Candidatus Polarisedimenticola svalbardensis</name>
    <dbReference type="NCBI Taxonomy" id="2886004"/>
    <lineage>
        <taxon>Bacteria</taxon>
        <taxon>Pseudomonadati</taxon>
        <taxon>Acidobacteriota</taxon>
        <taxon>Candidatus Polarisedimenticolia</taxon>
        <taxon>Candidatus Polarisedimenticolales</taxon>
        <taxon>Candidatus Polarisedimenticolaceae</taxon>
        <taxon>Candidatus Polarisedimenticola</taxon>
    </lineage>
</organism>
<sequence>MEFPVFRTAVLALLAGLLLVGCSQDSATRIENIYSLQADPTEANLERVRKELDNPDGDVRATALHVLVTQPVADGSDLALTFLEDEHPFVRMTAAILLGDLQEQQAVPELGRRLTDDEDWHVRQRAAEALAKVGGEEAAGLLRAGFNDPIKEVRRASIMGVSRVSPADSLDGLVVLLREDPEWEVRVQAARALAGLGMSEAIPDLQAVVDEDPNEFVRAAAAHAVKVLGTE</sequence>
<dbReference type="SMART" id="SM00567">
    <property type="entry name" value="EZ_HEAT"/>
    <property type="match status" value="3"/>
</dbReference>
<evidence type="ECO:0000313" key="2">
    <source>
        <dbReference type="EMBL" id="MBD3869061.1"/>
    </source>
</evidence>
<dbReference type="EMBL" id="JACXWD010000057">
    <property type="protein sequence ID" value="MBD3869061.1"/>
    <property type="molecule type" value="Genomic_DNA"/>
</dbReference>
<keyword evidence="1" id="KW-0732">Signal</keyword>
<feature type="chain" id="PRO_5035311128" evidence="1">
    <location>
        <begin position="28"/>
        <end position="231"/>
    </location>
</feature>
<dbReference type="PANTHER" id="PTHR12697:SF5">
    <property type="entry name" value="DEOXYHYPUSINE HYDROXYLASE"/>
    <property type="match status" value="1"/>
</dbReference>
<dbReference type="PROSITE" id="PS51257">
    <property type="entry name" value="PROKAR_LIPOPROTEIN"/>
    <property type="match status" value="1"/>
</dbReference>
<gene>
    <name evidence="2" type="ORF">IFK94_13135</name>
</gene>
<dbReference type="InterPro" id="IPR016024">
    <property type="entry name" value="ARM-type_fold"/>
</dbReference>
<dbReference type="AlphaFoldDB" id="A0A8J7C3D5"/>
<dbReference type="InterPro" id="IPR004155">
    <property type="entry name" value="PBS_lyase_HEAT"/>
</dbReference>
<dbReference type="Pfam" id="PF03130">
    <property type="entry name" value="HEAT_PBS"/>
    <property type="match status" value="1"/>
</dbReference>
<dbReference type="SUPFAM" id="SSF48371">
    <property type="entry name" value="ARM repeat"/>
    <property type="match status" value="1"/>
</dbReference>
<dbReference type="Gene3D" id="1.25.10.10">
    <property type="entry name" value="Leucine-rich Repeat Variant"/>
    <property type="match status" value="1"/>
</dbReference>
<dbReference type="PANTHER" id="PTHR12697">
    <property type="entry name" value="PBS LYASE HEAT-LIKE PROTEIN"/>
    <property type="match status" value="1"/>
</dbReference>
<dbReference type="Proteomes" id="UP000648239">
    <property type="component" value="Unassembled WGS sequence"/>
</dbReference>
<dbReference type="GO" id="GO:0016491">
    <property type="term" value="F:oxidoreductase activity"/>
    <property type="evidence" value="ECO:0007669"/>
    <property type="project" value="TreeGrafter"/>
</dbReference>
<proteinExistence type="predicted"/>
<comment type="caution">
    <text evidence="2">The sequence shown here is derived from an EMBL/GenBank/DDBJ whole genome shotgun (WGS) entry which is preliminary data.</text>
</comment>
<evidence type="ECO:0000313" key="3">
    <source>
        <dbReference type="Proteomes" id="UP000648239"/>
    </source>
</evidence>
<accession>A0A8J7C3D5</accession>
<reference evidence="2 3" key="1">
    <citation type="submission" date="2020-08" db="EMBL/GenBank/DDBJ databases">
        <title>Acidobacteriota in marine sediments use diverse sulfur dissimilation pathways.</title>
        <authorList>
            <person name="Wasmund K."/>
        </authorList>
    </citation>
    <scope>NUCLEOTIDE SEQUENCE [LARGE SCALE GENOMIC DNA]</scope>
    <source>
        <strain evidence="2">MAG AM4</strain>
    </source>
</reference>
<evidence type="ECO:0000256" key="1">
    <source>
        <dbReference type="SAM" id="SignalP"/>
    </source>
</evidence>
<protein>
    <submittedName>
        <fullName evidence="2">HEAT repeat domain-containing protein</fullName>
    </submittedName>
</protein>
<name>A0A8J7C3D5_9BACT</name>
<feature type="signal peptide" evidence="1">
    <location>
        <begin position="1"/>
        <end position="27"/>
    </location>
</feature>
<dbReference type="InterPro" id="IPR011989">
    <property type="entry name" value="ARM-like"/>
</dbReference>
<dbReference type="Pfam" id="PF13646">
    <property type="entry name" value="HEAT_2"/>
    <property type="match status" value="1"/>
</dbReference>